<gene>
    <name evidence="12" type="ORF">H9712_07905</name>
</gene>
<keyword evidence="6" id="KW-0653">Protein transport</keyword>
<reference evidence="12" key="1">
    <citation type="journal article" date="2021" name="PeerJ">
        <title>Extensive microbial diversity within the chicken gut microbiome revealed by metagenomics and culture.</title>
        <authorList>
            <person name="Gilroy R."/>
            <person name="Ravi A."/>
            <person name="Getino M."/>
            <person name="Pursley I."/>
            <person name="Horton D.L."/>
            <person name="Alikhan N.F."/>
            <person name="Baker D."/>
            <person name="Gharbi K."/>
            <person name="Hall N."/>
            <person name="Watson M."/>
            <person name="Adriaenssens E.M."/>
            <person name="Foster-Nyarko E."/>
            <person name="Jarju S."/>
            <person name="Secka A."/>
            <person name="Antonio M."/>
            <person name="Oren A."/>
            <person name="Chaudhuri R.R."/>
            <person name="La Ragione R."/>
            <person name="Hildebrand F."/>
            <person name="Pallen M.J."/>
        </authorList>
    </citation>
    <scope>NUCLEOTIDE SEQUENCE</scope>
    <source>
        <strain evidence="12">CHK192-8294</strain>
    </source>
</reference>
<evidence type="ECO:0000256" key="4">
    <source>
        <dbReference type="ARBA" id="ARBA00022781"/>
    </source>
</evidence>
<feature type="compositionally biased region" description="Basic and acidic residues" evidence="10">
    <location>
        <begin position="27"/>
        <end position="57"/>
    </location>
</feature>
<dbReference type="Gene3D" id="1.20.5.620">
    <property type="entry name" value="F1F0 ATP synthase subunit B, membrane domain"/>
    <property type="match status" value="1"/>
</dbReference>
<dbReference type="Pfam" id="PF02108">
    <property type="entry name" value="FliH"/>
    <property type="match status" value="1"/>
</dbReference>
<dbReference type="InterPro" id="IPR028987">
    <property type="entry name" value="ATP_synth_B-like_membr_sf"/>
</dbReference>
<keyword evidence="8" id="KW-1006">Bacterial flagellum protein export</keyword>
<evidence type="ECO:0000256" key="2">
    <source>
        <dbReference type="ARBA" id="ARBA00006602"/>
    </source>
</evidence>
<evidence type="ECO:0000256" key="5">
    <source>
        <dbReference type="ARBA" id="ARBA00022795"/>
    </source>
</evidence>
<evidence type="ECO:0000256" key="3">
    <source>
        <dbReference type="ARBA" id="ARBA00022448"/>
    </source>
</evidence>
<dbReference type="GO" id="GO:1902600">
    <property type="term" value="P:proton transmembrane transport"/>
    <property type="evidence" value="ECO:0007669"/>
    <property type="project" value="UniProtKB-KW"/>
</dbReference>
<organism evidence="12 13">
    <name type="scientific">Candidatus Flavonifractor intestinigallinarum</name>
    <dbReference type="NCBI Taxonomy" id="2838586"/>
    <lineage>
        <taxon>Bacteria</taxon>
        <taxon>Bacillati</taxon>
        <taxon>Bacillota</taxon>
        <taxon>Clostridia</taxon>
        <taxon>Eubacteriales</taxon>
        <taxon>Oscillospiraceae</taxon>
        <taxon>Flavonifractor</taxon>
    </lineage>
</organism>
<keyword evidence="9" id="KW-0066">ATP synthesis</keyword>
<name>A0A9D2MNQ8_9FIRM</name>
<dbReference type="EMBL" id="DWXO01000077">
    <property type="protein sequence ID" value="HJB80894.1"/>
    <property type="molecule type" value="Genomic_DNA"/>
</dbReference>
<dbReference type="InterPro" id="IPR018035">
    <property type="entry name" value="Flagellar_FliH/T3SS_HrpE"/>
</dbReference>
<evidence type="ECO:0000256" key="9">
    <source>
        <dbReference type="ARBA" id="ARBA00023310"/>
    </source>
</evidence>
<evidence type="ECO:0000256" key="6">
    <source>
        <dbReference type="ARBA" id="ARBA00022927"/>
    </source>
</evidence>
<evidence type="ECO:0000256" key="8">
    <source>
        <dbReference type="ARBA" id="ARBA00023225"/>
    </source>
</evidence>
<comment type="similarity">
    <text evidence="2">Belongs to the FliH family.</text>
</comment>
<reference evidence="12" key="2">
    <citation type="submission" date="2021-04" db="EMBL/GenBank/DDBJ databases">
        <authorList>
            <person name="Gilroy R."/>
        </authorList>
    </citation>
    <scope>NUCLEOTIDE SEQUENCE</scope>
    <source>
        <strain evidence="12">CHK192-8294</strain>
    </source>
</reference>
<sequence>MPNILKHFFRPQVGSYTFPPADEIQVEEEKTDQPEEERLPDEGDHAEESGQDSERPGPDPGQGAAAMFSYAKVQSETIIAQAKSEGEALLEEYRRQAMEEAQQLREEAKQEGFRQGYADGLVKAQAESRARQDEEFQKQAGQIRDFLQRATQAREELMEQAREELCDLSIAVAEKVIHVSLKSSREVILRMVQMATERLKRREWVRIYIGGCDSWELAQISPELTASLAGLSDHIKLIPMADDESGTCIIEMPDEIIDASVSTQLDNLKGILRGG</sequence>
<dbReference type="GO" id="GO:0044781">
    <property type="term" value="P:bacterial-type flagellum organization"/>
    <property type="evidence" value="ECO:0007669"/>
    <property type="project" value="UniProtKB-KW"/>
</dbReference>
<dbReference type="SUPFAM" id="SSF81573">
    <property type="entry name" value="F1F0 ATP synthase subunit B, membrane domain"/>
    <property type="match status" value="1"/>
</dbReference>
<keyword evidence="7" id="KW-0406">Ion transport</keyword>
<dbReference type="GO" id="GO:0006754">
    <property type="term" value="P:ATP biosynthetic process"/>
    <property type="evidence" value="ECO:0007669"/>
    <property type="project" value="UniProtKB-KW"/>
</dbReference>
<keyword evidence="3" id="KW-0813">Transport</keyword>
<keyword evidence="4" id="KW-0375">Hydrogen ion transport</keyword>
<accession>A0A9D2MNQ8</accession>
<evidence type="ECO:0000313" key="12">
    <source>
        <dbReference type="EMBL" id="HJB80894.1"/>
    </source>
</evidence>
<dbReference type="CDD" id="cd06503">
    <property type="entry name" value="ATP-synt_Fo_b"/>
    <property type="match status" value="1"/>
</dbReference>
<dbReference type="PANTHER" id="PTHR34982">
    <property type="entry name" value="YOP PROTEINS TRANSLOCATION PROTEIN L"/>
    <property type="match status" value="1"/>
</dbReference>
<comment type="function">
    <text evidence="1">Needed for flagellar regrowth and assembly.</text>
</comment>
<comment type="caution">
    <text evidence="12">The sequence shown here is derived from an EMBL/GenBank/DDBJ whole genome shotgun (WGS) entry which is preliminary data.</text>
</comment>
<keyword evidence="5" id="KW-1005">Bacterial flagellum biogenesis</keyword>
<dbReference type="GO" id="GO:0015031">
    <property type="term" value="P:protein transport"/>
    <property type="evidence" value="ECO:0007669"/>
    <property type="project" value="UniProtKB-KW"/>
</dbReference>
<proteinExistence type="inferred from homology"/>
<dbReference type="Proteomes" id="UP000823921">
    <property type="component" value="Unassembled WGS sequence"/>
</dbReference>
<evidence type="ECO:0000256" key="1">
    <source>
        <dbReference type="ARBA" id="ARBA00003041"/>
    </source>
</evidence>
<evidence type="ECO:0000256" key="7">
    <source>
        <dbReference type="ARBA" id="ARBA00023065"/>
    </source>
</evidence>
<feature type="region of interest" description="Disordered" evidence="10">
    <location>
        <begin position="13"/>
        <end position="68"/>
    </location>
</feature>
<evidence type="ECO:0000259" key="11">
    <source>
        <dbReference type="Pfam" id="PF02108"/>
    </source>
</evidence>
<dbReference type="InterPro" id="IPR051472">
    <property type="entry name" value="T3SS_Stator/FliH"/>
</dbReference>
<evidence type="ECO:0000256" key="10">
    <source>
        <dbReference type="SAM" id="MobiDB-lite"/>
    </source>
</evidence>
<dbReference type="PANTHER" id="PTHR34982:SF1">
    <property type="entry name" value="FLAGELLAR ASSEMBLY PROTEIN FLIH"/>
    <property type="match status" value="1"/>
</dbReference>
<dbReference type="AlphaFoldDB" id="A0A9D2MNQ8"/>
<dbReference type="GO" id="GO:0005829">
    <property type="term" value="C:cytosol"/>
    <property type="evidence" value="ECO:0007669"/>
    <property type="project" value="TreeGrafter"/>
</dbReference>
<evidence type="ECO:0000313" key="13">
    <source>
        <dbReference type="Proteomes" id="UP000823921"/>
    </source>
</evidence>
<protein>
    <submittedName>
        <fullName evidence="12">F0F1 ATP synthase subunit delta</fullName>
    </submittedName>
</protein>
<feature type="domain" description="Flagellar assembly protein FliH/Type III secretion system HrpE" evidence="11">
    <location>
        <begin position="138"/>
        <end position="267"/>
    </location>
</feature>